<dbReference type="InterPro" id="IPR036278">
    <property type="entry name" value="Sialidase_sf"/>
</dbReference>
<dbReference type="EMBL" id="CP115450">
    <property type="protein sequence ID" value="WBP85043.1"/>
    <property type="molecule type" value="Genomic_DNA"/>
</dbReference>
<feature type="chain" id="PRO_5046369242" evidence="2">
    <location>
        <begin position="30"/>
        <end position="538"/>
    </location>
</feature>
<dbReference type="Proteomes" id="UP001212821">
    <property type="component" value="Chromosome"/>
</dbReference>
<dbReference type="Gene3D" id="2.120.10.10">
    <property type="match status" value="2"/>
</dbReference>
<accession>A0ABY7PX80</accession>
<evidence type="ECO:0000256" key="1">
    <source>
        <dbReference type="SAM" id="MobiDB-lite"/>
    </source>
</evidence>
<organism evidence="3 4">
    <name type="scientific">Kitasatospora cathayae</name>
    <dbReference type="NCBI Taxonomy" id="3004092"/>
    <lineage>
        <taxon>Bacteria</taxon>
        <taxon>Bacillati</taxon>
        <taxon>Actinomycetota</taxon>
        <taxon>Actinomycetes</taxon>
        <taxon>Kitasatosporales</taxon>
        <taxon>Streptomycetaceae</taxon>
        <taxon>Kitasatospora</taxon>
    </lineage>
</organism>
<protein>
    <submittedName>
        <fullName evidence="3">Sialidase family protein</fullName>
    </submittedName>
</protein>
<gene>
    <name evidence="3" type="ORF">O1G21_03710</name>
</gene>
<evidence type="ECO:0000313" key="3">
    <source>
        <dbReference type="EMBL" id="WBP85043.1"/>
    </source>
</evidence>
<feature type="region of interest" description="Disordered" evidence="1">
    <location>
        <begin position="64"/>
        <end position="86"/>
    </location>
</feature>
<evidence type="ECO:0000313" key="4">
    <source>
        <dbReference type="Proteomes" id="UP001212821"/>
    </source>
</evidence>
<name>A0ABY7PX80_9ACTN</name>
<evidence type="ECO:0000256" key="2">
    <source>
        <dbReference type="SAM" id="SignalP"/>
    </source>
</evidence>
<feature type="region of interest" description="Disordered" evidence="1">
    <location>
        <begin position="28"/>
        <end position="49"/>
    </location>
</feature>
<keyword evidence="4" id="KW-1185">Reference proteome</keyword>
<keyword evidence="2" id="KW-0732">Signal</keyword>
<feature type="compositionally biased region" description="Low complexity" evidence="1">
    <location>
        <begin position="28"/>
        <end position="45"/>
    </location>
</feature>
<dbReference type="SUPFAM" id="SSF50939">
    <property type="entry name" value="Sialidases"/>
    <property type="match status" value="1"/>
</dbReference>
<proteinExistence type="predicted"/>
<reference evidence="4" key="1">
    <citation type="submission" date="2022-12" db="EMBL/GenBank/DDBJ databases">
        <authorList>
            <person name="Mo P."/>
        </authorList>
    </citation>
    <scope>NUCLEOTIDE SEQUENCE [LARGE SCALE GENOMIC DNA]</scope>
    <source>
        <strain evidence="4">HUAS 3-15</strain>
    </source>
</reference>
<dbReference type="CDD" id="cd15482">
    <property type="entry name" value="Sialidase_non-viral"/>
    <property type="match status" value="1"/>
</dbReference>
<feature type="region of interest" description="Disordered" evidence="1">
    <location>
        <begin position="505"/>
        <end position="538"/>
    </location>
</feature>
<feature type="signal peptide" evidence="2">
    <location>
        <begin position="1"/>
        <end position="29"/>
    </location>
</feature>
<sequence length="538" mass="56001">MQFRTRASLATATAALVLASVAGSTAAGASTGSTSSASTGSTSTARPPLALISPGDPYAACNLAADGPGTNHPSAEDEPFAAANPLDPANTITIYQQDRWSNGGARGLSSSYTTDGSHFTQTALPFTHCAPGGLAYQRASDGWVSFGPDGAAYASALVFDATTARSAVAAATSTDGGRSWQHVTELISDNDPAITDDKNAVTADPVHPGVAYQVWDRVDQVTGPTPYFDGPGYISITRDHGRTWTPAKPFVITSTTANTQTIGNQIVVDPRTDTLYDFFDWITFTDGTATTVSDVHFGMVSSTDQGETWSQPVRVATDTSVPEVDPNAPADATKSLRAGGGLPSVAVDPQTGELYLAYEGSEFTGGQYDAIQLVHSTDGGQTWSGPTRISQAPGAPAFTPSIIVTANGTVAVSYYDLRYLTPGNTTTLPTAAWLLSFPRGGEDSPIERQVSPVFDWLQAPFAGGHFLGDYQALINDGHQIRPVMVTANSADPLNSTDVYSGRFQPGTLRSPAAGAPGAQAAHAAAPVTGPRAVQHLRR</sequence>
<feature type="compositionally biased region" description="Low complexity" evidence="1">
    <location>
        <begin position="511"/>
        <end position="532"/>
    </location>
</feature>
<dbReference type="RefSeq" id="WP_270140696.1">
    <property type="nucleotide sequence ID" value="NZ_CP115450.1"/>
</dbReference>